<keyword evidence="3" id="KW-1003">Cell membrane</keyword>
<dbReference type="InterPro" id="IPR035906">
    <property type="entry name" value="MetI-like_sf"/>
</dbReference>
<evidence type="ECO:0000259" key="8">
    <source>
        <dbReference type="PROSITE" id="PS50928"/>
    </source>
</evidence>
<comment type="subcellular location">
    <subcellularLocation>
        <location evidence="1 7">Cell membrane</location>
        <topology evidence="1 7">Multi-pass membrane protein</topology>
    </subcellularLocation>
</comment>
<evidence type="ECO:0000256" key="6">
    <source>
        <dbReference type="ARBA" id="ARBA00023136"/>
    </source>
</evidence>
<dbReference type="AlphaFoldDB" id="A0A5E9GSV9"/>
<feature type="transmembrane region" description="Helical" evidence="7">
    <location>
        <begin position="12"/>
        <end position="35"/>
    </location>
</feature>
<dbReference type="GO" id="GO:0055085">
    <property type="term" value="P:transmembrane transport"/>
    <property type="evidence" value="ECO:0007669"/>
    <property type="project" value="InterPro"/>
</dbReference>
<dbReference type="InterPro" id="IPR000515">
    <property type="entry name" value="MetI-like"/>
</dbReference>
<keyword evidence="5 7" id="KW-1133">Transmembrane helix</keyword>
<feature type="domain" description="ABC transmembrane type-1" evidence="8">
    <location>
        <begin position="63"/>
        <end position="257"/>
    </location>
</feature>
<dbReference type="PANTHER" id="PTHR30151">
    <property type="entry name" value="ALKANE SULFONATE ABC TRANSPORTER-RELATED, MEMBRANE SUBUNIT"/>
    <property type="match status" value="1"/>
</dbReference>
<dbReference type="PROSITE" id="PS50928">
    <property type="entry name" value="ABC_TM1"/>
    <property type="match status" value="1"/>
</dbReference>
<keyword evidence="6 7" id="KW-0472">Membrane</keyword>
<dbReference type="EMBL" id="FNIB01000003">
    <property type="protein sequence ID" value="SDN05963.1"/>
    <property type="molecule type" value="Genomic_DNA"/>
</dbReference>
<evidence type="ECO:0000256" key="2">
    <source>
        <dbReference type="ARBA" id="ARBA00022448"/>
    </source>
</evidence>
<protein>
    <submittedName>
        <fullName evidence="9">ABC-type nitrate/sulfonate/bicarbonate transport system, permease component</fullName>
    </submittedName>
</protein>
<evidence type="ECO:0000313" key="9">
    <source>
        <dbReference type="EMBL" id="SDN05963.1"/>
    </source>
</evidence>
<gene>
    <name evidence="9" type="ORF">SAMN05216368_103322</name>
</gene>
<proteinExistence type="inferred from homology"/>
<evidence type="ECO:0000313" key="10">
    <source>
        <dbReference type="Proteomes" id="UP000199639"/>
    </source>
</evidence>
<dbReference type="Proteomes" id="UP000199639">
    <property type="component" value="Unassembled WGS sequence"/>
</dbReference>
<comment type="similarity">
    <text evidence="7">Belongs to the binding-protein-dependent transport system permease family.</text>
</comment>
<evidence type="ECO:0000256" key="3">
    <source>
        <dbReference type="ARBA" id="ARBA00022475"/>
    </source>
</evidence>
<dbReference type="SUPFAM" id="SSF161098">
    <property type="entry name" value="MetI-like"/>
    <property type="match status" value="1"/>
</dbReference>
<dbReference type="Pfam" id="PF00528">
    <property type="entry name" value="BPD_transp_1"/>
    <property type="match status" value="1"/>
</dbReference>
<feature type="transmembrane region" description="Helical" evidence="7">
    <location>
        <begin position="235"/>
        <end position="260"/>
    </location>
</feature>
<dbReference type="RefSeq" id="WP_233197511.1">
    <property type="nucleotide sequence ID" value="NZ_FNIB01000003.1"/>
</dbReference>
<evidence type="ECO:0000256" key="7">
    <source>
        <dbReference type="RuleBase" id="RU363032"/>
    </source>
</evidence>
<keyword evidence="4 7" id="KW-0812">Transmembrane</keyword>
<keyword evidence="2 7" id="KW-0813">Transport</keyword>
<dbReference type="GO" id="GO:0005886">
    <property type="term" value="C:plasma membrane"/>
    <property type="evidence" value="ECO:0007669"/>
    <property type="project" value="UniProtKB-SubCell"/>
</dbReference>
<reference evidence="9 10" key="1">
    <citation type="submission" date="2016-10" db="EMBL/GenBank/DDBJ databases">
        <authorList>
            <person name="Varghese N."/>
            <person name="Submissions S."/>
        </authorList>
    </citation>
    <scope>NUCLEOTIDE SEQUENCE [LARGE SCALE GENOMIC DNA]</scope>
    <source>
        <strain evidence="9 10">CGMCC 1.11215</strain>
    </source>
</reference>
<accession>A0A5E9GSV9</accession>
<feature type="transmembrane region" description="Helical" evidence="7">
    <location>
        <begin position="107"/>
        <end position="125"/>
    </location>
</feature>
<dbReference type="STRING" id="1424659.SAMN05216368_103322"/>
<organism evidence="9 10">
    <name type="scientific">Cryobacterium flavum</name>
    <dbReference type="NCBI Taxonomy" id="1424659"/>
    <lineage>
        <taxon>Bacteria</taxon>
        <taxon>Bacillati</taxon>
        <taxon>Actinomycetota</taxon>
        <taxon>Actinomycetes</taxon>
        <taxon>Micrococcales</taxon>
        <taxon>Microbacteriaceae</taxon>
        <taxon>Cryobacterium</taxon>
    </lineage>
</organism>
<feature type="transmembrane region" description="Helical" evidence="7">
    <location>
        <begin position="137"/>
        <end position="157"/>
    </location>
</feature>
<sequence>MIRGSLRALPAWATGLIGGAIVIALWWLGAVTVFAEVGSMPGGAVPTPLDVVVQLVSDGPAFYLSHVSVTVLEALIGFAWGNGLALALAALVLLLPRIEKIAMQIAVITYCIPIVAIGPIAYIVIGAPSAGDPAGTAVFLAAMSVFFTTVIGSLVGLKAADAASLDLITVYGGSKFTQLRKVRLIAGLPSVLTALQIAAPAAFIGAILGEYLGGVSRGLGIAMLVAGSTANVDRVWSLALVAGVTAGLGYAIFAVILRFATPWTTGRSSR</sequence>
<evidence type="ECO:0000256" key="5">
    <source>
        <dbReference type="ARBA" id="ARBA00022989"/>
    </source>
</evidence>
<evidence type="ECO:0000256" key="4">
    <source>
        <dbReference type="ARBA" id="ARBA00022692"/>
    </source>
</evidence>
<feature type="transmembrane region" description="Helical" evidence="7">
    <location>
        <begin position="74"/>
        <end position="95"/>
    </location>
</feature>
<evidence type="ECO:0000256" key="1">
    <source>
        <dbReference type="ARBA" id="ARBA00004651"/>
    </source>
</evidence>
<feature type="transmembrane region" description="Helical" evidence="7">
    <location>
        <begin position="184"/>
        <end position="208"/>
    </location>
</feature>
<dbReference type="PANTHER" id="PTHR30151:SF20">
    <property type="entry name" value="ABC TRANSPORTER PERMEASE PROTEIN HI_0355-RELATED"/>
    <property type="match status" value="1"/>
</dbReference>
<name>A0A5E9GSV9_9MICO</name>